<comment type="caution">
    <text evidence="1">The sequence shown here is derived from an EMBL/GenBank/DDBJ whole genome shotgun (WGS) entry which is preliminary data.</text>
</comment>
<organism evidence="1 2">
    <name type="scientific">Flavobacterium endophyticum</name>
    <dbReference type="NCBI Taxonomy" id="1540163"/>
    <lineage>
        <taxon>Bacteria</taxon>
        <taxon>Pseudomonadati</taxon>
        <taxon>Bacteroidota</taxon>
        <taxon>Flavobacteriia</taxon>
        <taxon>Flavobacteriales</taxon>
        <taxon>Flavobacteriaceae</taxon>
        <taxon>Flavobacterium</taxon>
    </lineage>
</organism>
<protein>
    <submittedName>
        <fullName evidence="1">Uncharacterized protein</fullName>
    </submittedName>
</protein>
<dbReference type="RefSeq" id="WP_147406570.1">
    <property type="nucleotide sequence ID" value="NZ_RBLC01000001.1"/>
</dbReference>
<gene>
    <name evidence="1" type="ORF">CLV94_0850</name>
</gene>
<evidence type="ECO:0000313" key="1">
    <source>
        <dbReference type="EMBL" id="RKS25806.1"/>
    </source>
</evidence>
<dbReference type="EMBL" id="RBLC01000001">
    <property type="protein sequence ID" value="RKS25806.1"/>
    <property type="molecule type" value="Genomic_DNA"/>
</dbReference>
<reference evidence="1 2" key="1">
    <citation type="submission" date="2018-10" db="EMBL/GenBank/DDBJ databases">
        <title>Genomic Encyclopedia of Archaeal and Bacterial Type Strains, Phase II (KMG-II): from individual species to whole genera.</title>
        <authorList>
            <person name="Goeker M."/>
        </authorList>
    </citation>
    <scope>NUCLEOTIDE SEQUENCE [LARGE SCALE GENOMIC DNA]</scope>
    <source>
        <strain evidence="1 2">DSM 29537</strain>
    </source>
</reference>
<keyword evidence="2" id="KW-1185">Reference proteome</keyword>
<accession>A0A495MIJ6</accession>
<dbReference type="AlphaFoldDB" id="A0A495MIJ6"/>
<evidence type="ECO:0000313" key="2">
    <source>
        <dbReference type="Proteomes" id="UP000277579"/>
    </source>
</evidence>
<sequence length="226" mass="24347">MSQQFNLKTVFTNEQLQIMYATGTNVVVGKPSDGRSTNVAWQVFKPLQTNLFSWKEEYGIYASAADIRNGATLSQLSNTPIGSEMGKQYVLQDSGRIVGPMGGGYPNAFLLLNQFGMKPYMTVGLHQNATVNGIERIGNAVSAIPALMQSTAVMSPNTTLHIWLQSQVVSNSVVTTITSPITELKFGGNVTEISITYDSATGKFVPVKSGALKSASEPLNYIEPSL</sequence>
<proteinExistence type="predicted"/>
<dbReference type="Proteomes" id="UP000277579">
    <property type="component" value="Unassembled WGS sequence"/>
</dbReference>
<name>A0A495MIJ6_9FLAO</name>
<dbReference type="OrthoDB" id="1348340at2"/>